<dbReference type="EMBL" id="JXJN01011545">
    <property type="status" value="NOT_ANNOTATED_CDS"/>
    <property type="molecule type" value="Genomic_DNA"/>
</dbReference>
<keyword evidence="3 5" id="KW-1133">Transmembrane helix</keyword>
<dbReference type="VEuPathDB" id="VectorBase:GPPI024982"/>
<accession>A0A1B0BBN5</accession>
<evidence type="ECO:0000313" key="7">
    <source>
        <dbReference type="Proteomes" id="UP000092460"/>
    </source>
</evidence>
<keyword evidence="2 5" id="KW-0812">Transmembrane</keyword>
<reference evidence="7" key="1">
    <citation type="submission" date="2015-01" db="EMBL/GenBank/DDBJ databases">
        <authorList>
            <person name="Aksoy S."/>
            <person name="Warren W."/>
            <person name="Wilson R.K."/>
        </authorList>
    </citation>
    <scope>NUCLEOTIDE SEQUENCE [LARGE SCALE GENOMIC DNA]</scope>
    <source>
        <strain evidence="7">IAEA</strain>
    </source>
</reference>
<evidence type="ECO:0000256" key="1">
    <source>
        <dbReference type="ARBA" id="ARBA00004141"/>
    </source>
</evidence>
<dbReference type="STRING" id="67801.A0A1B0BBN5"/>
<comment type="subcellular location">
    <subcellularLocation>
        <location evidence="1">Membrane</location>
        <topology evidence="1">Multi-pass membrane protein</topology>
    </subcellularLocation>
</comment>
<dbReference type="AlphaFoldDB" id="A0A1B0BBN5"/>
<dbReference type="Proteomes" id="UP000092460">
    <property type="component" value="Unassembled WGS sequence"/>
</dbReference>
<evidence type="ECO:0000256" key="3">
    <source>
        <dbReference type="ARBA" id="ARBA00022989"/>
    </source>
</evidence>
<evidence type="ECO:0000256" key="5">
    <source>
        <dbReference type="SAM" id="Phobius"/>
    </source>
</evidence>
<proteinExistence type="predicted"/>
<keyword evidence="7" id="KW-1185">Reference proteome</keyword>
<sequence>MNASLMYEILMYLNSFYFGLYASFKICISVLKPIYLPYEENVLTREACILLAMCIVETIRNILGRQSSLSDRANF</sequence>
<organism evidence="6 7">
    <name type="scientific">Glossina palpalis gambiensis</name>
    <dbReference type="NCBI Taxonomy" id="67801"/>
    <lineage>
        <taxon>Eukaryota</taxon>
        <taxon>Metazoa</taxon>
        <taxon>Ecdysozoa</taxon>
        <taxon>Arthropoda</taxon>
        <taxon>Hexapoda</taxon>
        <taxon>Insecta</taxon>
        <taxon>Pterygota</taxon>
        <taxon>Neoptera</taxon>
        <taxon>Endopterygota</taxon>
        <taxon>Diptera</taxon>
        <taxon>Brachycera</taxon>
        <taxon>Muscomorpha</taxon>
        <taxon>Hippoboscoidea</taxon>
        <taxon>Glossinidae</taxon>
        <taxon>Glossina</taxon>
    </lineage>
</organism>
<evidence type="ECO:0000256" key="4">
    <source>
        <dbReference type="ARBA" id="ARBA00023136"/>
    </source>
</evidence>
<reference evidence="6" key="2">
    <citation type="submission" date="2020-05" db="UniProtKB">
        <authorList>
            <consortium name="EnsemblMetazoa"/>
        </authorList>
    </citation>
    <scope>IDENTIFICATION</scope>
    <source>
        <strain evidence="6">IAEA</strain>
    </source>
</reference>
<dbReference type="Pfam" id="PF09799">
    <property type="entry name" value="Transmemb_17"/>
    <property type="match status" value="1"/>
</dbReference>
<dbReference type="GO" id="GO:0016020">
    <property type="term" value="C:membrane"/>
    <property type="evidence" value="ECO:0007669"/>
    <property type="project" value="UniProtKB-SubCell"/>
</dbReference>
<protein>
    <submittedName>
        <fullName evidence="6">Uncharacterized protein</fullName>
    </submittedName>
</protein>
<dbReference type="EnsemblMetazoa" id="GPPI024982-RA">
    <property type="protein sequence ID" value="GPPI024982-PA"/>
    <property type="gene ID" value="GPPI024982"/>
</dbReference>
<evidence type="ECO:0000256" key="2">
    <source>
        <dbReference type="ARBA" id="ARBA00022692"/>
    </source>
</evidence>
<evidence type="ECO:0000313" key="6">
    <source>
        <dbReference type="EnsemblMetazoa" id="GPPI024982-PA"/>
    </source>
</evidence>
<dbReference type="EMBL" id="JXJN01011544">
    <property type="status" value="NOT_ANNOTATED_CDS"/>
    <property type="molecule type" value="Genomic_DNA"/>
</dbReference>
<name>A0A1B0BBN5_9MUSC</name>
<keyword evidence="4 5" id="KW-0472">Membrane</keyword>
<feature type="transmembrane region" description="Helical" evidence="5">
    <location>
        <begin position="12"/>
        <end position="31"/>
    </location>
</feature>
<dbReference type="InterPro" id="IPR019184">
    <property type="entry name" value="Uncharacterised_TM-17"/>
</dbReference>